<dbReference type="Proteomes" id="UP000003959">
    <property type="component" value="Unassembled WGS sequence"/>
</dbReference>
<evidence type="ECO:0000313" key="1">
    <source>
        <dbReference type="EMBL" id="EGJ34065.1"/>
    </source>
</evidence>
<accession>F4XN06</accession>
<name>F4XN06_9CYAN</name>
<keyword evidence="2" id="KW-1185">Reference proteome</keyword>
<dbReference type="Gene3D" id="3.40.50.2000">
    <property type="entry name" value="Glycogen Phosphorylase B"/>
    <property type="match status" value="1"/>
</dbReference>
<sequence length="99" mass="10761">MIGKSDFPKGTTKDVFTQLGNLSGIKALHYTMNWFLNVAKMSLRDTPEVIKTAGIEVLLVDQASPEGGTIADYLNIPFVSVSTALMLNREISVPPFTTS</sequence>
<proteinExistence type="predicted"/>
<dbReference type="HOGENOM" id="CLU_2317176_0_0_3"/>
<dbReference type="AlphaFoldDB" id="F4XN06"/>
<gene>
    <name evidence="1" type="ORF">LYNGBM3L_20860</name>
</gene>
<organism evidence="1 2">
    <name type="scientific">Moorena producens 3L</name>
    <dbReference type="NCBI Taxonomy" id="489825"/>
    <lineage>
        <taxon>Bacteria</taxon>
        <taxon>Bacillati</taxon>
        <taxon>Cyanobacteriota</taxon>
        <taxon>Cyanophyceae</taxon>
        <taxon>Coleofasciculales</taxon>
        <taxon>Coleofasciculaceae</taxon>
        <taxon>Moorena</taxon>
    </lineage>
</organism>
<protein>
    <submittedName>
        <fullName evidence="1">Uncharacterized protein</fullName>
    </submittedName>
</protein>
<dbReference type="eggNOG" id="COG1819">
    <property type="taxonomic scope" value="Bacteria"/>
</dbReference>
<reference evidence="2" key="1">
    <citation type="journal article" date="2011" name="Proc. Natl. Acad. Sci. U.S.A.">
        <title>Genomic insights into the physiology and ecology of the marine filamentous cyanobacterium Lyngbya majuscula.</title>
        <authorList>
            <person name="Jones A.C."/>
            <person name="Monroe E.A."/>
            <person name="Podell S."/>
            <person name="Hess W.R."/>
            <person name="Klages S."/>
            <person name="Esquenazi E."/>
            <person name="Niessen S."/>
            <person name="Hoover H."/>
            <person name="Rothmann M."/>
            <person name="Lasken R.S."/>
            <person name="Yates J.R.III."/>
            <person name="Reinhardt R."/>
            <person name="Kube M."/>
            <person name="Burkart M.D."/>
            <person name="Allen E.E."/>
            <person name="Dorrestein P.C."/>
            <person name="Gerwick W.H."/>
            <person name="Gerwick L."/>
        </authorList>
    </citation>
    <scope>NUCLEOTIDE SEQUENCE [LARGE SCALE GENOMIC DNA]</scope>
    <source>
        <strain evidence="2">3L</strain>
    </source>
</reference>
<dbReference type="SUPFAM" id="SSF53756">
    <property type="entry name" value="UDP-Glycosyltransferase/glycogen phosphorylase"/>
    <property type="match status" value="1"/>
</dbReference>
<dbReference type="OrthoDB" id="9805366at2"/>
<dbReference type="EMBL" id="GL890840">
    <property type="protein sequence ID" value="EGJ34065.1"/>
    <property type="molecule type" value="Genomic_DNA"/>
</dbReference>
<evidence type="ECO:0000313" key="2">
    <source>
        <dbReference type="Proteomes" id="UP000003959"/>
    </source>
</evidence>
<dbReference type="RefSeq" id="WP_008181148.1">
    <property type="nucleotide sequence ID" value="NZ_GL890840.1"/>
</dbReference>